<organism evidence="2 3">
    <name type="scientific">Monosporascus ibericus</name>
    <dbReference type="NCBI Taxonomy" id="155417"/>
    <lineage>
        <taxon>Eukaryota</taxon>
        <taxon>Fungi</taxon>
        <taxon>Dikarya</taxon>
        <taxon>Ascomycota</taxon>
        <taxon>Pezizomycotina</taxon>
        <taxon>Sordariomycetes</taxon>
        <taxon>Xylariomycetidae</taxon>
        <taxon>Xylariales</taxon>
        <taxon>Xylariales incertae sedis</taxon>
        <taxon>Monosporascus</taxon>
    </lineage>
</organism>
<feature type="region of interest" description="Disordered" evidence="1">
    <location>
        <begin position="251"/>
        <end position="293"/>
    </location>
</feature>
<dbReference type="AlphaFoldDB" id="A0A4V1XAQ8"/>
<sequence length="327" mass="35562">MALHSSDQVSYASRSLPSKDLQNLTLVLLSTLQILPAARLLRSNSGRVLFSELPKLNAAITSDDSDFDRVKPLLKAALADEPDDALIWDQVSCAVTESTPPPRPIASSLQQTPWLRNTSSFANSSEHRKYVDDVLKDELGPMNIDETTKSFQPVALEERGVSFAPSFMLAFMGFGPTAPVGKAQTRTSDRSHTPMSTATPQGRPDPGLNSSEGLLSWPDSEEQQAATSAADIRVDQRSPDAITMLLYAAHQSSNQHDDDPRLTIAETGSHGTGMDLNHREGGAGGLDSYDTNNVNDDEWMRYIEWDKATSRVDDAMVIEGFSTGALL</sequence>
<accession>A0A4V1XAQ8</accession>
<dbReference type="OrthoDB" id="5239118at2759"/>
<dbReference type="STRING" id="155417.A0A4V1XAQ8"/>
<evidence type="ECO:0000256" key="1">
    <source>
        <dbReference type="SAM" id="MobiDB-lite"/>
    </source>
</evidence>
<evidence type="ECO:0000313" key="3">
    <source>
        <dbReference type="Proteomes" id="UP000293360"/>
    </source>
</evidence>
<dbReference type="EMBL" id="QJNU01000251">
    <property type="protein sequence ID" value="RYP03599.1"/>
    <property type="molecule type" value="Genomic_DNA"/>
</dbReference>
<feature type="region of interest" description="Disordered" evidence="1">
    <location>
        <begin position="180"/>
        <end position="234"/>
    </location>
</feature>
<name>A0A4V1XAQ8_9PEZI</name>
<comment type="caution">
    <text evidence="2">The sequence shown here is derived from an EMBL/GenBank/DDBJ whole genome shotgun (WGS) entry which is preliminary data.</text>
</comment>
<reference evidence="2 3" key="1">
    <citation type="submission" date="2018-06" db="EMBL/GenBank/DDBJ databases">
        <title>Complete Genomes of Monosporascus.</title>
        <authorList>
            <person name="Robinson A.J."/>
            <person name="Natvig D.O."/>
        </authorList>
    </citation>
    <scope>NUCLEOTIDE SEQUENCE [LARGE SCALE GENOMIC DNA]</scope>
    <source>
        <strain evidence="2 3">CBS 110550</strain>
    </source>
</reference>
<dbReference type="Proteomes" id="UP000293360">
    <property type="component" value="Unassembled WGS sequence"/>
</dbReference>
<protein>
    <submittedName>
        <fullName evidence="2">Uncharacterized protein</fullName>
    </submittedName>
</protein>
<evidence type="ECO:0000313" key="2">
    <source>
        <dbReference type="EMBL" id="RYP03599.1"/>
    </source>
</evidence>
<gene>
    <name evidence="2" type="ORF">DL764_005029</name>
</gene>
<keyword evidence="3" id="KW-1185">Reference proteome</keyword>
<proteinExistence type="predicted"/>